<dbReference type="InterPro" id="IPR050065">
    <property type="entry name" value="GlmU-like"/>
</dbReference>
<keyword evidence="2" id="KW-0548">Nucleotidyltransferase</keyword>
<dbReference type="Proteomes" id="UP001209854">
    <property type="component" value="Unassembled WGS sequence"/>
</dbReference>
<organism evidence="5 6">
    <name type="scientific">Endozoicomonas gorgoniicola</name>
    <dbReference type="NCBI Taxonomy" id="1234144"/>
    <lineage>
        <taxon>Bacteria</taxon>
        <taxon>Pseudomonadati</taxon>
        <taxon>Pseudomonadota</taxon>
        <taxon>Gammaproteobacteria</taxon>
        <taxon>Oceanospirillales</taxon>
        <taxon>Endozoicomonadaceae</taxon>
        <taxon>Endozoicomonas</taxon>
    </lineage>
</organism>
<name>A0ABT3MS45_9GAMM</name>
<dbReference type="CDD" id="cd04183">
    <property type="entry name" value="GT2_BcE_like"/>
    <property type="match status" value="1"/>
</dbReference>
<dbReference type="InterPro" id="IPR016873">
    <property type="entry name" value="Caps_polysacc_synth_BcbE_prd"/>
</dbReference>
<protein>
    <submittedName>
        <fullName evidence="5">Glycosyltransferase family 2 protein</fullName>
    </submittedName>
</protein>
<dbReference type="SUPFAM" id="SSF53448">
    <property type="entry name" value="Nucleotide-diphospho-sugar transferases"/>
    <property type="match status" value="1"/>
</dbReference>
<evidence type="ECO:0000256" key="1">
    <source>
        <dbReference type="ARBA" id="ARBA00022679"/>
    </source>
</evidence>
<dbReference type="RefSeq" id="WP_262567180.1">
    <property type="nucleotide sequence ID" value="NZ_JAPFCC010000001.1"/>
</dbReference>
<comment type="caution">
    <text evidence="5">The sequence shown here is derived from an EMBL/GenBank/DDBJ whole genome shotgun (WGS) entry which is preliminary data.</text>
</comment>
<evidence type="ECO:0000256" key="2">
    <source>
        <dbReference type="ARBA" id="ARBA00022695"/>
    </source>
</evidence>
<evidence type="ECO:0000313" key="5">
    <source>
        <dbReference type="EMBL" id="MCW7552198.1"/>
    </source>
</evidence>
<dbReference type="PANTHER" id="PTHR43584">
    <property type="entry name" value="NUCLEOTIDYL TRANSFERASE"/>
    <property type="match status" value="1"/>
</dbReference>
<gene>
    <name evidence="5" type="ORF">NX722_05955</name>
</gene>
<reference evidence="5 6" key="1">
    <citation type="submission" date="2022-10" db="EMBL/GenBank/DDBJ databases">
        <title>High-quality genome sequences of two octocoral-associated bacteria, Endozoicomonas euniceicola EF212 and Endozoicomonas gorgoniicola PS125.</title>
        <authorList>
            <person name="Chiou Y.-J."/>
            <person name="Chen Y.-H."/>
        </authorList>
    </citation>
    <scope>NUCLEOTIDE SEQUENCE [LARGE SCALE GENOMIC DNA]</scope>
    <source>
        <strain evidence="5 6">PS125</strain>
    </source>
</reference>
<dbReference type="Gene3D" id="3.90.550.10">
    <property type="entry name" value="Spore Coat Polysaccharide Biosynthesis Protein SpsA, Chain A"/>
    <property type="match status" value="1"/>
</dbReference>
<evidence type="ECO:0000313" key="6">
    <source>
        <dbReference type="Proteomes" id="UP001209854"/>
    </source>
</evidence>
<sequence length="243" mass="27709">MLNVLIPMAGKSQYFPENEYPFPKPLIEIGHKTIVEWVVENLSTASSKVQFIFVINTADCVKFHLDSTLNIITNGQCKIVKIGEETRGSACSALMAIDHIPRNEPLLIANSDQLFTFSISKVIAEFYKSDAGVVTFDSVHPRWSYVRLDEERRVVEAAEKHPLSRHAIAGLYYFRCGADFIEAAMQMIRKDESVNGSYFIAPILNQMILSGKEIKMYKISNDTYHTFYTPKKIKEYENLQKIL</sequence>
<keyword evidence="3" id="KW-0460">Magnesium</keyword>
<dbReference type="InterPro" id="IPR029044">
    <property type="entry name" value="Nucleotide-diphossugar_trans"/>
</dbReference>
<keyword evidence="1" id="KW-0808">Transferase</keyword>
<dbReference type="EMBL" id="JAPFCC010000001">
    <property type="protein sequence ID" value="MCW7552198.1"/>
    <property type="molecule type" value="Genomic_DNA"/>
</dbReference>
<feature type="domain" description="MobA-like NTP transferase" evidence="4">
    <location>
        <begin position="5"/>
        <end position="146"/>
    </location>
</feature>
<keyword evidence="6" id="KW-1185">Reference proteome</keyword>
<dbReference type="Pfam" id="PF12804">
    <property type="entry name" value="NTP_transf_3"/>
    <property type="match status" value="1"/>
</dbReference>
<dbReference type="InterPro" id="IPR025877">
    <property type="entry name" value="MobA-like_NTP_Trfase"/>
</dbReference>
<evidence type="ECO:0000259" key="4">
    <source>
        <dbReference type="Pfam" id="PF12804"/>
    </source>
</evidence>
<evidence type="ECO:0000256" key="3">
    <source>
        <dbReference type="ARBA" id="ARBA00022842"/>
    </source>
</evidence>
<dbReference type="PANTHER" id="PTHR43584:SF8">
    <property type="entry name" value="N-ACETYLMURAMATE ALPHA-1-PHOSPHATE URIDYLYLTRANSFERASE"/>
    <property type="match status" value="1"/>
</dbReference>
<accession>A0ABT3MS45</accession>
<proteinExistence type="predicted"/>
<dbReference type="PIRSF" id="PIRSF028162">
    <property type="entry name" value="BcbE_prd"/>
    <property type="match status" value="1"/>
</dbReference>